<keyword evidence="2" id="KW-1133">Transmembrane helix</keyword>
<sequence length="1244" mass="140399">MHSETTVRQNHCHQEMNTLLFMCFFLFMATQLFIGETGQETLVNGVNMLLYLVFVPGFIFLAGYRVSMAFRDPKEGGRRRLMSLAGRGFLAFFLLALAQNVVLNKLPFTYSLAQVLTGVSIPSLSAIFFSLGLLFSLAVLFYENLIRLSMNKRRMLAVGIVCLLTGLISMEEGYALTGVFLRCENQAAVPILPYGGFFLLGLYFEEKKPGFSWKILAGAAAVSAVSLLLYRTPVQSLVRITASALPVYLVYVFSEGLWELSLRFRPVKLWCGTVSYVFAAYGVLLFSLRGMGYFENVSLWKALAVGIGVLAAVYLGSLLFVWFTRLYAAGAKYFEEKVRHKTAAYFLIYTAAFAVLLLLCFLDYLRFDRTLLWRADSVSQYYPRAVYFARYIRELVSNVLSGNFVLPMYDFSLGMGSEITYSLEPLYFLFALFGEENVEFTYSLLILIRFYLAGITSSIFFLYFKKDYFTTFIASVVYVFCGFSLFGGTRHAMFMIPMIMFPLLILAIEEILRNKRWYLCTIFVAVSLFSNYYYLYMCTIGMGIYFLVRFFCQKDRQKKTFKNFMLKGLTISGSYLLGVAMSCIVLVTTFGMYVGSGRSGAAVIKTPSLFYYGADWLVRCLMSFLTTVNSPGDWLKLGYLPISFLALILLFVKKGRKELKILTVISVILMAIPLSGFVFSGFSSISNRWCYMMALLFAYVVAECLPQLRSMDKREILYCAAGTGIYGFLSFFGNTLTTIYTKAAFVCLAATLAVVLICHVKNVKWTEAAKKCLLLALTAALVLFNSHSLFGFSGVILEYTRPGEAQAKGENTPLRAVEQLGDESFYRSATPRLDYSTISSSMLLDYNSISIFNSTLNGAIMEYLAEMGSSSYSATQFFGMSNRTYMNALAAVKYYAYYDEPSRALPYGYEEVLKTELDGRETTVCENQYALPLGYTYSGAITREELEEYSVLERQEVMMQKAVLEENTSSQAQAFLEDETEARTTLRELEILSVEPELLEYTGTALTTELERETETEEASVQEQEEEELGNSLTIRFESLPNSETYLVLENAVLKGDMSENPINISFKTEGNNLSYKFRSDDDRYGSGQEDYVFNLGYHEGVITECTITFDRSGTIDFDSLKLYSQPMDNTEEYTEALTEDILQNVEIGTNEITGTISAGEDKLLVLSIPYQNGWTAYVDGEQVELERVNIMYMGIPLEAGEHTIRLEFEIPGVKAALVIMPASAVFFVALLVIRQFRKKKVRK</sequence>
<reference evidence="3" key="2">
    <citation type="journal article" date="2021" name="PeerJ">
        <title>Extensive microbial diversity within the chicken gut microbiome revealed by metagenomics and culture.</title>
        <authorList>
            <person name="Gilroy R."/>
            <person name="Ravi A."/>
            <person name="Getino M."/>
            <person name="Pursley I."/>
            <person name="Horton D.L."/>
            <person name="Alikhan N.F."/>
            <person name="Baker D."/>
            <person name="Gharbi K."/>
            <person name="Hall N."/>
            <person name="Watson M."/>
            <person name="Adriaenssens E.M."/>
            <person name="Foster-Nyarko E."/>
            <person name="Jarju S."/>
            <person name="Secka A."/>
            <person name="Antonio M."/>
            <person name="Oren A."/>
            <person name="Chaudhuri R.R."/>
            <person name="La Ragione R."/>
            <person name="Hildebrand F."/>
            <person name="Pallen M.J."/>
        </authorList>
    </citation>
    <scope>NUCLEOTIDE SEQUENCE</scope>
    <source>
        <strain evidence="3">ChiSjej4B22-8148</strain>
    </source>
</reference>
<comment type="caution">
    <text evidence="3">The sequence shown here is derived from an EMBL/GenBank/DDBJ whole genome shotgun (WGS) entry which is preliminary data.</text>
</comment>
<dbReference type="Proteomes" id="UP000886757">
    <property type="component" value="Unassembled WGS sequence"/>
</dbReference>
<feature type="transmembrane region" description="Helical" evidence="2">
    <location>
        <begin position="573"/>
        <end position="594"/>
    </location>
</feature>
<feature type="transmembrane region" description="Helical" evidence="2">
    <location>
        <begin position="211"/>
        <end position="230"/>
    </location>
</feature>
<evidence type="ECO:0000256" key="1">
    <source>
        <dbReference type="SAM" id="MobiDB-lite"/>
    </source>
</evidence>
<dbReference type="EMBL" id="DVGK01000090">
    <property type="protein sequence ID" value="HIR13844.1"/>
    <property type="molecule type" value="Genomic_DNA"/>
</dbReference>
<keyword evidence="2" id="KW-0812">Transmembrane</keyword>
<feature type="transmembrane region" description="Helical" evidence="2">
    <location>
        <begin position="685"/>
        <end position="704"/>
    </location>
</feature>
<feature type="transmembrane region" description="Helical" evidence="2">
    <location>
        <begin position="123"/>
        <end position="143"/>
    </location>
</feature>
<keyword evidence="2" id="KW-0472">Membrane</keyword>
<feature type="transmembrane region" description="Helical" evidence="2">
    <location>
        <begin position="84"/>
        <end position="103"/>
    </location>
</feature>
<feature type="transmembrane region" description="Helical" evidence="2">
    <location>
        <begin position="300"/>
        <end position="323"/>
    </location>
</feature>
<feature type="transmembrane region" description="Helical" evidence="2">
    <location>
        <begin position="46"/>
        <end position="64"/>
    </location>
</feature>
<feature type="transmembrane region" description="Helical" evidence="2">
    <location>
        <begin position="269"/>
        <end position="288"/>
    </location>
</feature>
<evidence type="ECO:0000313" key="3">
    <source>
        <dbReference type="EMBL" id="HIR13844.1"/>
    </source>
</evidence>
<dbReference type="AlphaFoldDB" id="A0A9D1D9B3"/>
<feature type="transmembrane region" description="Helical" evidence="2">
    <location>
        <begin position="493"/>
        <end position="512"/>
    </location>
</feature>
<gene>
    <name evidence="3" type="ORF">IAB31_07970</name>
</gene>
<reference evidence="3" key="1">
    <citation type="submission" date="2020-10" db="EMBL/GenBank/DDBJ databases">
        <authorList>
            <person name="Gilroy R."/>
        </authorList>
    </citation>
    <scope>NUCLEOTIDE SEQUENCE</scope>
    <source>
        <strain evidence="3">ChiSjej4B22-8148</strain>
    </source>
</reference>
<feature type="transmembrane region" description="Helical" evidence="2">
    <location>
        <begin position="16"/>
        <end position="34"/>
    </location>
</feature>
<feature type="compositionally biased region" description="Acidic residues" evidence="1">
    <location>
        <begin position="1012"/>
        <end position="1029"/>
    </location>
</feature>
<feature type="transmembrane region" description="Helical" evidence="2">
    <location>
        <begin position="716"/>
        <end position="733"/>
    </location>
</feature>
<feature type="transmembrane region" description="Helical" evidence="2">
    <location>
        <begin position="344"/>
        <end position="365"/>
    </location>
</feature>
<protein>
    <submittedName>
        <fullName evidence="3">YfhO family protein</fullName>
    </submittedName>
</protein>
<proteinExistence type="predicted"/>
<feature type="transmembrane region" description="Helical" evidence="2">
    <location>
        <begin position="440"/>
        <end position="462"/>
    </location>
</feature>
<feature type="transmembrane region" description="Helical" evidence="2">
    <location>
        <begin position="187"/>
        <end position="204"/>
    </location>
</feature>
<organism evidence="3 4">
    <name type="scientific">Candidatus Choladousia intestinavium</name>
    <dbReference type="NCBI Taxonomy" id="2840727"/>
    <lineage>
        <taxon>Bacteria</taxon>
        <taxon>Bacillati</taxon>
        <taxon>Bacillota</taxon>
        <taxon>Clostridia</taxon>
        <taxon>Lachnospirales</taxon>
        <taxon>Lachnospiraceae</taxon>
        <taxon>Lachnospiraceae incertae sedis</taxon>
        <taxon>Candidatus Choladousia</taxon>
    </lineage>
</organism>
<feature type="transmembrane region" description="Helical" evidence="2">
    <location>
        <begin position="468"/>
        <end position="486"/>
    </location>
</feature>
<evidence type="ECO:0000256" key="2">
    <source>
        <dbReference type="SAM" id="Phobius"/>
    </source>
</evidence>
<evidence type="ECO:0000313" key="4">
    <source>
        <dbReference type="Proteomes" id="UP000886757"/>
    </source>
</evidence>
<feature type="transmembrane region" description="Helical" evidence="2">
    <location>
        <begin position="634"/>
        <end position="652"/>
    </location>
</feature>
<feature type="transmembrane region" description="Helical" evidence="2">
    <location>
        <begin position="532"/>
        <end position="552"/>
    </location>
</feature>
<dbReference type="PANTHER" id="PTHR38454">
    <property type="entry name" value="INTEGRAL MEMBRANE PROTEIN-RELATED"/>
    <property type="match status" value="1"/>
</dbReference>
<feature type="transmembrane region" description="Helical" evidence="2">
    <location>
        <begin position="739"/>
        <end position="760"/>
    </location>
</feature>
<dbReference type="InterPro" id="IPR018580">
    <property type="entry name" value="Uncharacterised_YfhO"/>
</dbReference>
<accession>A0A9D1D9B3</accession>
<feature type="transmembrane region" description="Helical" evidence="2">
    <location>
        <begin position="772"/>
        <end position="797"/>
    </location>
</feature>
<feature type="transmembrane region" description="Helical" evidence="2">
    <location>
        <begin position="659"/>
        <end position="679"/>
    </location>
</feature>
<feature type="transmembrane region" description="Helical" evidence="2">
    <location>
        <begin position="155"/>
        <end position="181"/>
    </location>
</feature>
<name>A0A9D1D9B3_9FIRM</name>
<dbReference type="PANTHER" id="PTHR38454:SF1">
    <property type="entry name" value="INTEGRAL MEMBRANE PROTEIN"/>
    <property type="match status" value="1"/>
</dbReference>
<feature type="transmembrane region" description="Helical" evidence="2">
    <location>
        <begin position="236"/>
        <end position="257"/>
    </location>
</feature>
<feature type="transmembrane region" description="Helical" evidence="2">
    <location>
        <begin position="411"/>
        <end position="433"/>
    </location>
</feature>
<feature type="region of interest" description="Disordered" evidence="1">
    <location>
        <begin position="1010"/>
        <end position="1030"/>
    </location>
</feature>
<feature type="transmembrane region" description="Helical" evidence="2">
    <location>
        <begin position="1216"/>
        <end position="1234"/>
    </location>
</feature>
<dbReference type="Pfam" id="PF09586">
    <property type="entry name" value="YfhO"/>
    <property type="match status" value="1"/>
</dbReference>